<dbReference type="Proteomes" id="UP000015241">
    <property type="component" value="Unassembled WGS sequence"/>
</dbReference>
<feature type="compositionally biased region" description="Polar residues" evidence="1">
    <location>
        <begin position="57"/>
        <end position="66"/>
    </location>
</feature>
<dbReference type="AlphaFoldDB" id="S8F796"/>
<evidence type="ECO:0000313" key="3">
    <source>
        <dbReference type="Proteomes" id="UP000015241"/>
    </source>
</evidence>
<dbReference type="EMBL" id="KE504225">
    <property type="protein sequence ID" value="EPS94694.1"/>
    <property type="molecule type" value="Genomic_DNA"/>
</dbReference>
<organism evidence="2 3">
    <name type="scientific">Fomitopsis schrenkii</name>
    <name type="common">Brown rot fungus</name>
    <dbReference type="NCBI Taxonomy" id="2126942"/>
    <lineage>
        <taxon>Eukaryota</taxon>
        <taxon>Fungi</taxon>
        <taxon>Dikarya</taxon>
        <taxon>Basidiomycota</taxon>
        <taxon>Agaricomycotina</taxon>
        <taxon>Agaricomycetes</taxon>
        <taxon>Polyporales</taxon>
        <taxon>Fomitopsis</taxon>
    </lineage>
</organism>
<evidence type="ECO:0000256" key="1">
    <source>
        <dbReference type="SAM" id="MobiDB-lite"/>
    </source>
</evidence>
<dbReference type="HOGENOM" id="CLU_888615_0_0_1"/>
<reference evidence="2 3" key="1">
    <citation type="journal article" date="2012" name="Science">
        <title>The Paleozoic origin of enzymatic lignin decomposition reconstructed from 31 fungal genomes.</title>
        <authorList>
            <person name="Floudas D."/>
            <person name="Binder M."/>
            <person name="Riley R."/>
            <person name="Barry K."/>
            <person name="Blanchette R.A."/>
            <person name="Henrissat B."/>
            <person name="Martinez A.T."/>
            <person name="Otillar R."/>
            <person name="Spatafora J.W."/>
            <person name="Yadav J.S."/>
            <person name="Aerts A."/>
            <person name="Benoit I."/>
            <person name="Boyd A."/>
            <person name="Carlson A."/>
            <person name="Copeland A."/>
            <person name="Coutinho P.M."/>
            <person name="de Vries R.P."/>
            <person name="Ferreira P."/>
            <person name="Findley K."/>
            <person name="Foster B."/>
            <person name="Gaskell J."/>
            <person name="Glotzer D."/>
            <person name="Gorecki P."/>
            <person name="Heitman J."/>
            <person name="Hesse C."/>
            <person name="Hori C."/>
            <person name="Igarashi K."/>
            <person name="Jurgens J.A."/>
            <person name="Kallen N."/>
            <person name="Kersten P."/>
            <person name="Kohler A."/>
            <person name="Kuees U."/>
            <person name="Kumar T.K.A."/>
            <person name="Kuo A."/>
            <person name="LaButti K."/>
            <person name="Larrondo L.F."/>
            <person name="Lindquist E."/>
            <person name="Ling A."/>
            <person name="Lombard V."/>
            <person name="Lucas S."/>
            <person name="Lundell T."/>
            <person name="Martin R."/>
            <person name="McLaughlin D.J."/>
            <person name="Morgenstern I."/>
            <person name="Morin E."/>
            <person name="Murat C."/>
            <person name="Nagy L.G."/>
            <person name="Nolan M."/>
            <person name="Ohm R.A."/>
            <person name="Patyshakuliyeva A."/>
            <person name="Rokas A."/>
            <person name="Ruiz-Duenas F.J."/>
            <person name="Sabat G."/>
            <person name="Salamov A."/>
            <person name="Samejima M."/>
            <person name="Schmutz J."/>
            <person name="Slot J.C."/>
            <person name="St John F."/>
            <person name="Stenlid J."/>
            <person name="Sun H."/>
            <person name="Sun S."/>
            <person name="Syed K."/>
            <person name="Tsang A."/>
            <person name="Wiebenga A."/>
            <person name="Young D."/>
            <person name="Pisabarro A."/>
            <person name="Eastwood D.C."/>
            <person name="Martin F."/>
            <person name="Cullen D."/>
            <person name="Grigoriev I.V."/>
            <person name="Hibbett D.S."/>
        </authorList>
    </citation>
    <scope>NUCLEOTIDE SEQUENCE</scope>
    <source>
        <strain evidence="3">FP-58527</strain>
    </source>
</reference>
<gene>
    <name evidence="2" type="ORF">FOMPIDRAFT_1038750</name>
</gene>
<dbReference type="OrthoDB" id="3228154at2759"/>
<name>S8F796_FOMSC</name>
<proteinExistence type="predicted"/>
<feature type="region of interest" description="Disordered" evidence="1">
    <location>
        <begin position="1"/>
        <end position="66"/>
    </location>
</feature>
<protein>
    <submittedName>
        <fullName evidence="2">Uncharacterized protein</fullName>
    </submittedName>
</protein>
<evidence type="ECO:0000313" key="2">
    <source>
        <dbReference type="EMBL" id="EPS94694.1"/>
    </source>
</evidence>
<dbReference type="eggNOG" id="ENOG502SZT3">
    <property type="taxonomic scope" value="Eukaryota"/>
</dbReference>
<accession>S8F796</accession>
<keyword evidence="3" id="KW-1185">Reference proteome</keyword>
<dbReference type="InParanoid" id="S8F796"/>
<sequence>MFHPLPLPRVHLRKHARPDACPASSPRATDRASSPVRRGLRFPAPTGCTTRKAPPTLSVSNTNVSRSGAAPVAFPNDIPEEPSHSIIPFPSAPIDFPVRRTDREDDIDICDASGAEPRPEASTARVRRHSVSAGCGPYRPVARRARKVRKLNVDVQFIAVAHRSIALHARVAREHGGPGQLDACVEQDVELATRLWKILAKKGCRPSPLKSVVSPPTPTLDENPARAAIVSVDEAPITAPADAQPTCPIPDQPMSSSAPSVLTMPQLVASMTLRFRDRTTVRPRSSMPTRPRSALIHVVFSSGDGEEDAISAD</sequence>